<keyword evidence="3" id="KW-1185">Reference proteome</keyword>
<evidence type="ECO:0000256" key="1">
    <source>
        <dbReference type="SAM" id="MobiDB-lite"/>
    </source>
</evidence>
<dbReference type="OrthoDB" id="5946219at2759"/>
<accession>A0A504Z6A1</accession>
<sequence length="297" mass="33484">SPVIRLSICFKHDGVSGQFHVLFIQDGVLKDKRVTRFMFRNILHSRRVNKARRRLMALLPPDWVTVPTFALRLSERHSAACINGALDLWSEDNLMRLYVETKEVEGIIEPPIDNQLTSSQSSSSQTITTSHTGRSLKASSLTTQNTAGDVSLSHLIHILVKTLNPDSVFALDSVLRSSILSGTSDRQSDCVFLTEVCICTNHIRAVRVVLDKSLPVLLPDSQTDEVSIPMFTYRPISDQSSFRKYVETKLIESPVTDLDTKENHSVLMFDPLLAVCKAWRWPDLSSGEWIRITQHEI</sequence>
<organism evidence="2 3">
    <name type="scientific">Fasciola gigantica</name>
    <name type="common">Giant liver fluke</name>
    <dbReference type="NCBI Taxonomy" id="46835"/>
    <lineage>
        <taxon>Eukaryota</taxon>
        <taxon>Metazoa</taxon>
        <taxon>Spiralia</taxon>
        <taxon>Lophotrochozoa</taxon>
        <taxon>Platyhelminthes</taxon>
        <taxon>Trematoda</taxon>
        <taxon>Digenea</taxon>
        <taxon>Plagiorchiida</taxon>
        <taxon>Echinostomata</taxon>
        <taxon>Echinostomatoidea</taxon>
        <taxon>Fasciolidae</taxon>
        <taxon>Fasciola</taxon>
    </lineage>
</organism>
<gene>
    <name evidence="2" type="ORF">FGIG_04018</name>
</gene>
<feature type="compositionally biased region" description="Low complexity" evidence="1">
    <location>
        <begin position="117"/>
        <end position="132"/>
    </location>
</feature>
<name>A0A504Z6A1_FASGI</name>
<protein>
    <submittedName>
        <fullName evidence="2">Uncharacterized protein</fullName>
    </submittedName>
</protein>
<evidence type="ECO:0000313" key="2">
    <source>
        <dbReference type="EMBL" id="TPP66207.1"/>
    </source>
</evidence>
<feature type="non-terminal residue" evidence="2">
    <location>
        <position position="1"/>
    </location>
</feature>
<dbReference type="Proteomes" id="UP000316759">
    <property type="component" value="Unassembled WGS sequence"/>
</dbReference>
<reference evidence="2 3" key="1">
    <citation type="submission" date="2019-04" db="EMBL/GenBank/DDBJ databases">
        <title>Annotation for the trematode Fasciola gigantica.</title>
        <authorList>
            <person name="Choi Y.-J."/>
        </authorList>
    </citation>
    <scope>NUCLEOTIDE SEQUENCE [LARGE SCALE GENOMIC DNA]</scope>
    <source>
        <strain evidence="2">Uganda_cow_1</strain>
    </source>
</reference>
<evidence type="ECO:0000313" key="3">
    <source>
        <dbReference type="Proteomes" id="UP000316759"/>
    </source>
</evidence>
<dbReference type="AlphaFoldDB" id="A0A504Z6A1"/>
<proteinExistence type="predicted"/>
<dbReference type="STRING" id="46835.A0A504Z6A1"/>
<comment type="caution">
    <text evidence="2">The sequence shown here is derived from an EMBL/GenBank/DDBJ whole genome shotgun (WGS) entry which is preliminary data.</text>
</comment>
<feature type="region of interest" description="Disordered" evidence="1">
    <location>
        <begin position="113"/>
        <end position="140"/>
    </location>
</feature>
<dbReference type="EMBL" id="SUNJ01002145">
    <property type="protein sequence ID" value="TPP66207.1"/>
    <property type="molecule type" value="Genomic_DNA"/>
</dbReference>